<evidence type="ECO:0000313" key="7">
    <source>
        <dbReference type="Proteomes" id="UP000032900"/>
    </source>
</evidence>
<evidence type="ECO:0000256" key="2">
    <source>
        <dbReference type="ARBA" id="ARBA00022723"/>
    </source>
</evidence>
<reference evidence="6 7" key="1">
    <citation type="journal article" date="2015" name="Microbes Environ.">
        <title>Distribution and evolution of nitrogen fixation genes in the phylum bacteroidetes.</title>
        <authorList>
            <person name="Inoue J."/>
            <person name="Oshima K."/>
            <person name="Suda W."/>
            <person name="Sakamoto M."/>
            <person name="Iino T."/>
            <person name="Noda S."/>
            <person name="Hongoh Y."/>
            <person name="Hattori M."/>
            <person name="Ohkuma M."/>
        </authorList>
    </citation>
    <scope>NUCLEOTIDE SEQUENCE [LARGE SCALE GENOMIC DNA]</scope>
    <source>
        <strain evidence="6">JCM 15548</strain>
    </source>
</reference>
<dbReference type="EMBL" id="BAZW01000001">
    <property type="protein sequence ID" value="GAO28191.1"/>
    <property type="molecule type" value="Genomic_DNA"/>
</dbReference>
<dbReference type="STRING" id="1236989.JCM15548_257"/>
<dbReference type="GO" id="GO:0006020">
    <property type="term" value="P:inositol metabolic process"/>
    <property type="evidence" value="ECO:0007669"/>
    <property type="project" value="TreeGrafter"/>
</dbReference>
<feature type="binding site" evidence="5">
    <location>
        <position position="88"/>
    </location>
    <ligand>
        <name>Mg(2+)</name>
        <dbReference type="ChEBI" id="CHEBI:18420"/>
        <label>1</label>
        <note>catalytic</note>
    </ligand>
</feature>
<dbReference type="SUPFAM" id="SSF56655">
    <property type="entry name" value="Carbohydrate phosphatase"/>
    <property type="match status" value="1"/>
</dbReference>
<dbReference type="Pfam" id="PF00459">
    <property type="entry name" value="Inositol_P"/>
    <property type="match status" value="1"/>
</dbReference>
<keyword evidence="7" id="KW-1185">Reference proteome</keyword>
<dbReference type="Gene3D" id="3.30.540.10">
    <property type="entry name" value="Fructose-1,6-Bisphosphatase, subunit A, domain 1"/>
    <property type="match status" value="1"/>
</dbReference>
<evidence type="ECO:0000256" key="1">
    <source>
        <dbReference type="ARBA" id="ARBA00001946"/>
    </source>
</evidence>
<dbReference type="InterPro" id="IPR020583">
    <property type="entry name" value="Inositol_monoP_metal-BS"/>
</dbReference>
<dbReference type="PRINTS" id="PR00377">
    <property type="entry name" value="IMPHPHTASES"/>
</dbReference>
<dbReference type="GO" id="GO:0008934">
    <property type="term" value="F:inositol monophosphate 1-phosphatase activity"/>
    <property type="evidence" value="ECO:0007669"/>
    <property type="project" value="TreeGrafter"/>
</dbReference>
<accession>A0A0E9LSR1</accession>
<feature type="binding site" evidence="5">
    <location>
        <position position="70"/>
    </location>
    <ligand>
        <name>Mg(2+)</name>
        <dbReference type="ChEBI" id="CHEBI:18420"/>
        <label>1</label>
        <note>catalytic</note>
    </ligand>
</feature>
<comment type="caution">
    <text evidence="6">The sequence shown here is derived from an EMBL/GenBank/DDBJ whole genome shotgun (WGS) entry which is preliminary data.</text>
</comment>
<evidence type="ECO:0000256" key="5">
    <source>
        <dbReference type="PIRSR" id="PIRSR600760-2"/>
    </source>
</evidence>
<dbReference type="PROSITE" id="PS00629">
    <property type="entry name" value="IMP_1"/>
    <property type="match status" value="1"/>
</dbReference>
<keyword evidence="3" id="KW-0378">Hydrolase</keyword>
<proteinExistence type="predicted"/>
<evidence type="ECO:0000256" key="4">
    <source>
        <dbReference type="ARBA" id="ARBA00022842"/>
    </source>
</evidence>
<name>A0A0E9LSR1_9BACT</name>
<organism evidence="6 7">
    <name type="scientific">Geofilum rubicundum JCM 15548</name>
    <dbReference type="NCBI Taxonomy" id="1236989"/>
    <lineage>
        <taxon>Bacteria</taxon>
        <taxon>Pseudomonadati</taxon>
        <taxon>Bacteroidota</taxon>
        <taxon>Bacteroidia</taxon>
        <taxon>Marinilabiliales</taxon>
        <taxon>Marinilabiliaceae</taxon>
        <taxon>Geofilum</taxon>
    </lineage>
</organism>
<keyword evidence="4 5" id="KW-0460">Magnesium</keyword>
<dbReference type="FunFam" id="3.30.540.10:FF:000003">
    <property type="entry name" value="Inositol-1-monophosphatase"/>
    <property type="match status" value="1"/>
</dbReference>
<evidence type="ECO:0000313" key="6">
    <source>
        <dbReference type="EMBL" id="GAO28191.1"/>
    </source>
</evidence>
<gene>
    <name evidence="6" type="ORF">JCM15548_257</name>
</gene>
<dbReference type="Proteomes" id="UP000032900">
    <property type="component" value="Unassembled WGS sequence"/>
</dbReference>
<sequence length="177" mass="19784">MSMDYKDICLKVAELSQETGRNLKALRNQQTPEAESKGKNDFVTQFDKDTEARLITALSQLLPDSGFIAEENTSDKKGATHNWIIDPIDGTTNFIHGLYPWCISIALMENEEMVVGVVYEAGLDECFYAWKNGGAFLNQEKIAVSNRPAIADSLIATGFPYTNFSLMDQFIESLHFS</sequence>
<comment type="cofactor">
    <cofactor evidence="1 5">
        <name>Mg(2+)</name>
        <dbReference type="ChEBI" id="CHEBI:18420"/>
    </cofactor>
</comment>
<dbReference type="GO" id="GO:0007165">
    <property type="term" value="P:signal transduction"/>
    <property type="evidence" value="ECO:0007669"/>
    <property type="project" value="TreeGrafter"/>
</dbReference>
<keyword evidence="2 5" id="KW-0479">Metal-binding</keyword>
<dbReference type="AlphaFoldDB" id="A0A0E9LSR1"/>
<evidence type="ECO:0000256" key="3">
    <source>
        <dbReference type="ARBA" id="ARBA00022801"/>
    </source>
</evidence>
<dbReference type="GO" id="GO:0046872">
    <property type="term" value="F:metal ion binding"/>
    <property type="evidence" value="ECO:0007669"/>
    <property type="project" value="UniProtKB-KW"/>
</dbReference>
<feature type="binding site" evidence="5">
    <location>
        <position position="86"/>
    </location>
    <ligand>
        <name>Mg(2+)</name>
        <dbReference type="ChEBI" id="CHEBI:18420"/>
        <label>1</label>
        <note>catalytic</note>
    </ligand>
</feature>
<feature type="binding site" evidence="5">
    <location>
        <position position="89"/>
    </location>
    <ligand>
        <name>Mg(2+)</name>
        <dbReference type="ChEBI" id="CHEBI:18420"/>
        <label>1</label>
        <note>catalytic</note>
    </ligand>
</feature>
<dbReference type="PANTHER" id="PTHR20854:SF4">
    <property type="entry name" value="INOSITOL-1-MONOPHOSPHATASE-RELATED"/>
    <property type="match status" value="1"/>
</dbReference>
<protein>
    <submittedName>
        <fullName evidence="6">Inositol-1-monophosphatase</fullName>
    </submittedName>
</protein>
<dbReference type="InterPro" id="IPR000760">
    <property type="entry name" value="Inositol_monophosphatase-like"/>
</dbReference>
<dbReference type="PANTHER" id="PTHR20854">
    <property type="entry name" value="INOSITOL MONOPHOSPHATASE"/>
    <property type="match status" value="1"/>
</dbReference>